<feature type="transmembrane region" description="Helical" evidence="7">
    <location>
        <begin position="99"/>
        <end position="120"/>
    </location>
</feature>
<name>A0A7W9SSK6_ARMRO</name>
<feature type="transmembrane region" description="Helical" evidence="7">
    <location>
        <begin position="132"/>
        <end position="155"/>
    </location>
</feature>
<dbReference type="InterPro" id="IPR011701">
    <property type="entry name" value="MFS"/>
</dbReference>
<gene>
    <name evidence="9" type="ORF">HNQ39_003420</name>
</gene>
<protein>
    <submittedName>
        <fullName evidence="9">FHS family glucose/mannose:H+ symporter-like MFS transporter</fullName>
    </submittedName>
</protein>
<dbReference type="PANTHER" id="PTHR23514">
    <property type="entry name" value="BYPASS OF STOP CODON PROTEIN 6"/>
    <property type="match status" value="1"/>
</dbReference>
<keyword evidence="5 7" id="KW-1133">Transmembrane helix</keyword>
<feature type="transmembrane region" description="Helical" evidence="7">
    <location>
        <begin position="74"/>
        <end position="93"/>
    </location>
</feature>
<evidence type="ECO:0000256" key="1">
    <source>
        <dbReference type="ARBA" id="ARBA00004651"/>
    </source>
</evidence>
<keyword evidence="4 7" id="KW-0812">Transmembrane</keyword>
<sequence length="395" mass="40843">MQTTPRSLLAALCCVAMLLYSVYLGAVGVLLPYLGRAFSLGEEAQGRLFPANFAGFVVGVLLCGYLSDRWGRKAVLLIGLAVYAGGLSLFGSAGSYPLALAAALLVGAGSGAMEVVANALAADLYPERRAFLLNALQVAFGVGAAVAPTLCRYLLTHGTDWRWLYFGLAAINGVVFVVLSLCRLPQSAAPEALELAALRAVLQKPSFATLCVMQALYVGAEVSFFSWLPTYFEKQLTGGVAWMAGVGTLFWITMTIGRFALGGLLGRFPLMRLNALAAGGGVVFAALALLWHTPLPVLVCVALAGLFFAGIFSLVLAEAGERFPSVAGTAFGGVVAAGGLGGAVIPWVVGALAAGGLGWQGALALVPLTLTGTLVLSLVLLRTPPSGQYQSPAER</sequence>
<feature type="transmembrane region" description="Helical" evidence="7">
    <location>
        <begin position="296"/>
        <end position="317"/>
    </location>
</feature>
<dbReference type="InterPro" id="IPR020846">
    <property type="entry name" value="MFS_dom"/>
</dbReference>
<evidence type="ECO:0000259" key="8">
    <source>
        <dbReference type="PROSITE" id="PS50850"/>
    </source>
</evidence>
<dbReference type="SUPFAM" id="SSF103473">
    <property type="entry name" value="MFS general substrate transporter"/>
    <property type="match status" value="1"/>
</dbReference>
<dbReference type="GO" id="GO:0022857">
    <property type="term" value="F:transmembrane transporter activity"/>
    <property type="evidence" value="ECO:0007669"/>
    <property type="project" value="InterPro"/>
</dbReference>
<reference evidence="9 10" key="1">
    <citation type="submission" date="2020-08" db="EMBL/GenBank/DDBJ databases">
        <title>Genomic Encyclopedia of Type Strains, Phase IV (KMG-IV): sequencing the most valuable type-strain genomes for metagenomic binning, comparative biology and taxonomic classification.</title>
        <authorList>
            <person name="Goeker M."/>
        </authorList>
    </citation>
    <scope>NUCLEOTIDE SEQUENCE [LARGE SCALE GENOMIC DNA]</scope>
    <source>
        <strain evidence="9 10">DSM 23562</strain>
    </source>
</reference>
<dbReference type="PROSITE" id="PS50850">
    <property type="entry name" value="MFS"/>
    <property type="match status" value="1"/>
</dbReference>
<evidence type="ECO:0000256" key="2">
    <source>
        <dbReference type="ARBA" id="ARBA00008335"/>
    </source>
</evidence>
<organism evidence="9 10">
    <name type="scientific">Armatimonas rosea</name>
    <dbReference type="NCBI Taxonomy" id="685828"/>
    <lineage>
        <taxon>Bacteria</taxon>
        <taxon>Bacillati</taxon>
        <taxon>Armatimonadota</taxon>
        <taxon>Armatimonadia</taxon>
        <taxon>Armatimonadales</taxon>
        <taxon>Armatimonadaceae</taxon>
        <taxon>Armatimonas</taxon>
    </lineage>
</organism>
<evidence type="ECO:0000256" key="5">
    <source>
        <dbReference type="ARBA" id="ARBA00022989"/>
    </source>
</evidence>
<dbReference type="PANTHER" id="PTHR23514:SF3">
    <property type="entry name" value="BYPASS OF STOP CODON PROTEIN 6"/>
    <property type="match status" value="1"/>
</dbReference>
<comment type="similarity">
    <text evidence="2">Belongs to the major facilitator superfamily.</text>
</comment>
<evidence type="ECO:0000313" key="9">
    <source>
        <dbReference type="EMBL" id="MBB6051610.1"/>
    </source>
</evidence>
<dbReference type="Gene3D" id="1.20.1250.20">
    <property type="entry name" value="MFS general substrate transporter like domains"/>
    <property type="match status" value="2"/>
</dbReference>
<evidence type="ECO:0000256" key="6">
    <source>
        <dbReference type="ARBA" id="ARBA00023136"/>
    </source>
</evidence>
<dbReference type="InterPro" id="IPR051788">
    <property type="entry name" value="MFS_Transporter"/>
</dbReference>
<feature type="transmembrane region" description="Helical" evidence="7">
    <location>
        <begin position="329"/>
        <end position="349"/>
    </location>
</feature>
<dbReference type="Pfam" id="PF07690">
    <property type="entry name" value="MFS_1"/>
    <property type="match status" value="1"/>
</dbReference>
<comment type="caution">
    <text evidence="9">The sequence shown here is derived from an EMBL/GenBank/DDBJ whole genome shotgun (WGS) entry which is preliminary data.</text>
</comment>
<proteinExistence type="inferred from homology"/>
<dbReference type="RefSeq" id="WP_184198893.1">
    <property type="nucleotide sequence ID" value="NZ_JACHGW010000003.1"/>
</dbReference>
<dbReference type="InterPro" id="IPR036259">
    <property type="entry name" value="MFS_trans_sf"/>
</dbReference>
<feature type="transmembrane region" description="Helical" evidence="7">
    <location>
        <begin position="161"/>
        <end position="184"/>
    </location>
</feature>
<evidence type="ECO:0000256" key="4">
    <source>
        <dbReference type="ARBA" id="ARBA00022692"/>
    </source>
</evidence>
<evidence type="ECO:0000256" key="7">
    <source>
        <dbReference type="SAM" id="Phobius"/>
    </source>
</evidence>
<accession>A0A7W9SSK6</accession>
<keyword evidence="6 7" id="KW-0472">Membrane</keyword>
<feature type="transmembrane region" description="Helical" evidence="7">
    <location>
        <begin position="273"/>
        <end position="290"/>
    </location>
</feature>
<comment type="subcellular location">
    <subcellularLocation>
        <location evidence="1">Cell membrane</location>
        <topology evidence="1">Multi-pass membrane protein</topology>
    </subcellularLocation>
</comment>
<evidence type="ECO:0000256" key="3">
    <source>
        <dbReference type="ARBA" id="ARBA00022448"/>
    </source>
</evidence>
<feature type="transmembrane region" description="Helical" evidence="7">
    <location>
        <begin position="361"/>
        <end position="381"/>
    </location>
</feature>
<keyword evidence="3" id="KW-0813">Transport</keyword>
<dbReference type="GO" id="GO:0005886">
    <property type="term" value="C:plasma membrane"/>
    <property type="evidence" value="ECO:0007669"/>
    <property type="project" value="UniProtKB-SubCell"/>
</dbReference>
<feature type="transmembrane region" description="Helical" evidence="7">
    <location>
        <begin position="240"/>
        <end position="261"/>
    </location>
</feature>
<feature type="transmembrane region" description="Helical" evidence="7">
    <location>
        <begin position="205"/>
        <end position="228"/>
    </location>
</feature>
<feature type="transmembrane region" description="Helical" evidence="7">
    <location>
        <begin position="48"/>
        <end position="67"/>
    </location>
</feature>
<feature type="domain" description="Major facilitator superfamily (MFS) profile" evidence="8">
    <location>
        <begin position="9"/>
        <end position="384"/>
    </location>
</feature>
<dbReference type="Proteomes" id="UP000520814">
    <property type="component" value="Unassembled WGS sequence"/>
</dbReference>
<evidence type="ECO:0000313" key="10">
    <source>
        <dbReference type="Proteomes" id="UP000520814"/>
    </source>
</evidence>
<dbReference type="EMBL" id="JACHGW010000003">
    <property type="protein sequence ID" value="MBB6051610.1"/>
    <property type="molecule type" value="Genomic_DNA"/>
</dbReference>
<keyword evidence="10" id="KW-1185">Reference proteome</keyword>
<dbReference type="AlphaFoldDB" id="A0A7W9SSK6"/>